<organism evidence="3 4">
    <name type="scientific">Nitzschia inconspicua</name>
    <dbReference type="NCBI Taxonomy" id="303405"/>
    <lineage>
        <taxon>Eukaryota</taxon>
        <taxon>Sar</taxon>
        <taxon>Stramenopiles</taxon>
        <taxon>Ochrophyta</taxon>
        <taxon>Bacillariophyta</taxon>
        <taxon>Bacillariophyceae</taxon>
        <taxon>Bacillariophycidae</taxon>
        <taxon>Bacillariales</taxon>
        <taxon>Bacillariaceae</taxon>
        <taxon>Nitzschia</taxon>
    </lineage>
</organism>
<reference evidence="3" key="2">
    <citation type="submission" date="2021-04" db="EMBL/GenBank/DDBJ databases">
        <authorList>
            <person name="Podell S."/>
        </authorList>
    </citation>
    <scope>NUCLEOTIDE SEQUENCE</scope>
    <source>
        <strain evidence="3">Hildebrandi</strain>
    </source>
</reference>
<gene>
    <name evidence="3" type="ORF">IV203_019053</name>
</gene>
<dbReference type="Pfam" id="PF01648">
    <property type="entry name" value="ACPS"/>
    <property type="match status" value="1"/>
</dbReference>
<sequence>MSNTENSISKEDIPDNDTNNDKMAVVLPIIDDTATAFSHEPQHGFSLFLAKRTKTIHFVRHAEGLHNQANAQAGDDTPVIYSTPGSYQYIDAKLTLHGIQQCLKARQDLLHDDVYPQLIVVSPFTRTLQTAHILFSGNNIPFVVHDLARERSGQFTCDKRRNKHEIIQELKPFYDHTGDIIDFDSYGYPQDDDVYWTHERELDVLVLNRAIQLVQWLASRPETEMAVVTHSSWLKHLFRAFGQQHHPKDQNTLHRLAGNAEVRSVCLASHRGFYPPGVWDENNTIFVPNDMSFRRGKWAPTQQQVATLHTHLLQQKPGPKESDTVNVGGCPSTTQQKAQHDTDGIQKEEDGIDNRALPLSTTNVKKTTSPVDTKNENATNTSTEPEETISNNNRNNNNTTVISLSLLDVTKAVTADPNGQQLLLKLNDDKIVFLNHACTAQTYLTVQLPSKQETASVHHQITKFLQTKDKYTAAASMLFKSQAFLQVHQHNPRVRPTHLVDLPRTDKNKPYIPVSADPFQSYQLLPDDIKEDEVFPLSVSHQFPLVGLARTIHTEPGADAPLVGLDIVIFDPINLKLYETEQEFLDVFRDSFTNREWNCIETSSSKKLQEFYVRWAMKEAYTKARGLGMGVPFNSFEISLDDVDTIGNVTVPSQSVWKYILKAQRKAVADYDGEEGGYVPGPLKLDATVHFLARSAVSRKNERYSFFFLPLENGQAKGCACVCVGPTKNDGWNVTANVSWTSLNELMVWHGGDQQAKSML</sequence>
<evidence type="ECO:0000313" key="4">
    <source>
        <dbReference type="Proteomes" id="UP000693970"/>
    </source>
</evidence>
<reference evidence="3" key="1">
    <citation type="journal article" date="2021" name="Sci. Rep.">
        <title>Diploid genomic architecture of Nitzschia inconspicua, an elite biomass production diatom.</title>
        <authorList>
            <person name="Oliver A."/>
            <person name="Podell S."/>
            <person name="Pinowska A."/>
            <person name="Traller J.C."/>
            <person name="Smith S.R."/>
            <person name="McClure R."/>
            <person name="Beliaev A."/>
            <person name="Bohutskyi P."/>
            <person name="Hill E.A."/>
            <person name="Rabines A."/>
            <person name="Zheng H."/>
            <person name="Allen L.Z."/>
            <person name="Kuo A."/>
            <person name="Grigoriev I.V."/>
            <person name="Allen A.E."/>
            <person name="Hazlebeck D."/>
            <person name="Allen E.E."/>
        </authorList>
    </citation>
    <scope>NUCLEOTIDE SEQUENCE</scope>
    <source>
        <strain evidence="3">Hildebrandi</strain>
    </source>
</reference>
<evidence type="ECO:0000259" key="2">
    <source>
        <dbReference type="Pfam" id="PF01648"/>
    </source>
</evidence>
<evidence type="ECO:0000256" key="1">
    <source>
        <dbReference type="SAM" id="MobiDB-lite"/>
    </source>
</evidence>
<dbReference type="GO" id="GO:0000287">
    <property type="term" value="F:magnesium ion binding"/>
    <property type="evidence" value="ECO:0007669"/>
    <property type="project" value="InterPro"/>
</dbReference>
<accession>A0A9K3Q451</accession>
<dbReference type="CDD" id="cd07067">
    <property type="entry name" value="HP_PGM_like"/>
    <property type="match status" value="1"/>
</dbReference>
<feature type="domain" description="4'-phosphopantetheinyl transferase" evidence="2">
    <location>
        <begin position="563"/>
        <end position="660"/>
    </location>
</feature>
<dbReference type="GO" id="GO:0016791">
    <property type="term" value="F:phosphatase activity"/>
    <property type="evidence" value="ECO:0007669"/>
    <property type="project" value="TreeGrafter"/>
</dbReference>
<feature type="compositionally biased region" description="Polar residues" evidence="1">
    <location>
        <begin position="359"/>
        <end position="383"/>
    </location>
</feature>
<comment type="caution">
    <text evidence="3">The sequence shown here is derived from an EMBL/GenBank/DDBJ whole genome shotgun (WGS) entry which is preliminary data.</text>
</comment>
<dbReference type="InterPro" id="IPR008278">
    <property type="entry name" value="4-PPantetheinyl_Trfase_dom"/>
</dbReference>
<dbReference type="InterPro" id="IPR050275">
    <property type="entry name" value="PGM_Phosphatase"/>
</dbReference>
<dbReference type="GO" id="GO:0005737">
    <property type="term" value="C:cytoplasm"/>
    <property type="evidence" value="ECO:0007669"/>
    <property type="project" value="TreeGrafter"/>
</dbReference>
<dbReference type="PANTHER" id="PTHR48100:SF1">
    <property type="entry name" value="HISTIDINE PHOSPHATASE FAMILY PROTEIN-RELATED"/>
    <property type="match status" value="1"/>
</dbReference>
<feature type="compositionally biased region" description="Basic and acidic residues" evidence="1">
    <location>
        <begin position="338"/>
        <end position="353"/>
    </location>
</feature>
<dbReference type="AlphaFoldDB" id="A0A9K3Q451"/>
<dbReference type="EMBL" id="JAGRRH010000004">
    <property type="protein sequence ID" value="KAG7370483.1"/>
    <property type="molecule type" value="Genomic_DNA"/>
</dbReference>
<keyword evidence="4" id="KW-1185">Reference proteome</keyword>
<dbReference type="InterPro" id="IPR013078">
    <property type="entry name" value="His_Pase_superF_clade-1"/>
</dbReference>
<name>A0A9K3Q451_9STRA</name>
<dbReference type="PANTHER" id="PTHR48100">
    <property type="entry name" value="BROAD-SPECIFICITY PHOSPHATASE YOR283W-RELATED"/>
    <property type="match status" value="1"/>
</dbReference>
<dbReference type="GO" id="GO:0008897">
    <property type="term" value="F:holo-[acyl-carrier-protein] synthase activity"/>
    <property type="evidence" value="ECO:0007669"/>
    <property type="project" value="InterPro"/>
</dbReference>
<dbReference type="Pfam" id="PF00300">
    <property type="entry name" value="His_Phos_1"/>
    <property type="match status" value="1"/>
</dbReference>
<feature type="region of interest" description="Disordered" evidence="1">
    <location>
        <begin position="314"/>
        <end position="396"/>
    </location>
</feature>
<dbReference type="Proteomes" id="UP000693970">
    <property type="component" value="Unassembled WGS sequence"/>
</dbReference>
<dbReference type="OrthoDB" id="496981at2759"/>
<evidence type="ECO:0000313" key="3">
    <source>
        <dbReference type="EMBL" id="KAG7370483.1"/>
    </source>
</evidence>
<protein>
    <submittedName>
        <fullName evidence="3">Phosphoglycerate mutase family protein</fullName>
    </submittedName>
</protein>
<dbReference type="SMART" id="SM00855">
    <property type="entry name" value="PGAM"/>
    <property type="match status" value="1"/>
</dbReference>
<proteinExistence type="predicted"/>